<dbReference type="InterPro" id="IPR001810">
    <property type="entry name" value="F-box_dom"/>
</dbReference>
<reference evidence="3" key="2">
    <citation type="submission" date="2023-02" db="EMBL/GenBank/DDBJ databases">
        <authorList>
            <consortium name="DOE Joint Genome Institute"/>
            <person name="Mondo S.J."/>
            <person name="Chang Y."/>
            <person name="Wang Y."/>
            <person name="Ahrendt S."/>
            <person name="Andreopoulos W."/>
            <person name="Barry K."/>
            <person name="Beard J."/>
            <person name="Benny G.L."/>
            <person name="Blankenship S."/>
            <person name="Bonito G."/>
            <person name="Cuomo C."/>
            <person name="Desiro A."/>
            <person name="Gervers K.A."/>
            <person name="Hundley H."/>
            <person name="Kuo A."/>
            <person name="LaButti K."/>
            <person name="Lang B.F."/>
            <person name="Lipzen A."/>
            <person name="O'Donnell K."/>
            <person name="Pangilinan J."/>
            <person name="Reynolds N."/>
            <person name="Sandor L."/>
            <person name="Smith M.W."/>
            <person name="Tsang A."/>
            <person name="Grigoriev I.V."/>
            <person name="Stajich J.E."/>
            <person name="Spatafora J.W."/>
        </authorList>
    </citation>
    <scope>NUCLEOTIDE SEQUENCE</scope>
    <source>
        <strain evidence="3">RSA 2281</strain>
    </source>
</reference>
<dbReference type="AlphaFoldDB" id="A0AAD5K5T2"/>
<dbReference type="Pfam" id="PF12937">
    <property type="entry name" value="F-box-like"/>
    <property type="match status" value="1"/>
</dbReference>
<accession>A0AAD5K5T2</accession>
<gene>
    <name evidence="3" type="ORF">BDA99DRAFT_516140</name>
</gene>
<dbReference type="InterPro" id="IPR032675">
    <property type="entry name" value="LRR_dom_sf"/>
</dbReference>
<name>A0AAD5K5T2_9FUNG</name>
<evidence type="ECO:0000313" key="3">
    <source>
        <dbReference type="EMBL" id="KAI9257322.1"/>
    </source>
</evidence>
<dbReference type="GO" id="GO:0031146">
    <property type="term" value="P:SCF-dependent proteasomal ubiquitin-dependent protein catabolic process"/>
    <property type="evidence" value="ECO:0007669"/>
    <property type="project" value="TreeGrafter"/>
</dbReference>
<dbReference type="InterPro" id="IPR036047">
    <property type="entry name" value="F-box-like_dom_sf"/>
</dbReference>
<keyword evidence="1" id="KW-1133">Transmembrane helix</keyword>
<protein>
    <recommendedName>
        <fullName evidence="2">F-box domain-containing protein</fullName>
    </recommendedName>
</protein>
<dbReference type="Proteomes" id="UP001209540">
    <property type="component" value="Unassembled WGS sequence"/>
</dbReference>
<dbReference type="Gene3D" id="3.80.10.10">
    <property type="entry name" value="Ribonuclease Inhibitor"/>
    <property type="match status" value="1"/>
</dbReference>
<dbReference type="GO" id="GO:0019005">
    <property type="term" value="C:SCF ubiquitin ligase complex"/>
    <property type="evidence" value="ECO:0007669"/>
    <property type="project" value="TreeGrafter"/>
</dbReference>
<keyword evidence="1" id="KW-0812">Transmembrane</keyword>
<evidence type="ECO:0000259" key="2">
    <source>
        <dbReference type="Pfam" id="PF12937"/>
    </source>
</evidence>
<organism evidence="3 4">
    <name type="scientific">Phascolomyces articulosus</name>
    <dbReference type="NCBI Taxonomy" id="60185"/>
    <lineage>
        <taxon>Eukaryota</taxon>
        <taxon>Fungi</taxon>
        <taxon>Fungi incertae sedis</taxon>
        <taxon>Mucoromycota</taxon>
        <taxon>Mucoromycotina</taxon>
        <taxon>Mucoromycetes</taxon>
        <taxon>Mucorales</taxon>
        <taxon>Lichtheimiaceae</taxon>
        <taxon>Phascolomyces</taxon>
    </lineage>
</organism>
<sequence length="623" mass="72782">MKKNRRSKRNFAHFIITPYTLLSAFFFFLFIYYYCYFYIIILLLLFTLSPSQPPSFLTFLPFTKDMIMTNPVIPQEIWHVIFSKLTFRECIRCTGVNRSWRSAVFGWPGLWYEISNEIGFDTIQQLQPYTPYFNANAVQRFGWIMHANHQQSRRDKMFQVMATINFLKDQQCNNIKEAVLMVDFWPTSLLYQLTAMCEYSLTRLNLLYIDKLTRDTYIIPSLVLRMLPNLTTFGYRTVVTQIEDSFDDDEPWILFEPVMKSNHLNLKELVIEMFGNGRPMLMHQLLKLLPKLQRISLNALDCSDAHAVLDSLLKYCHNIEIIEVHDGQDDNFRWDKIVAQQRQRQQAEDASLSPTIDSQADNQQQQHYHGLEYLVIDGDDRFTEVDTLQPVIKKYHDTLRLLRIKGYNPLNRMMLSQWTDLSFPRLHKLIIVNLDDQPLEEIPILTNDLCIFLYQLSDALEQVDICAANLMTDNVLHCLAHQTMKHLTSLRLSACTALTETGFICFLQNAYIRTRLKRLELDAMDLLTGNILAILVESLTSLEELIITGCKHVDNIDRVVPKFLDDLHVSCLKWFHLICITAQEEVYPEELLNDITSKLKDKVITWRIALKTSPNGPTYLVLS</sequence>
<dbReference type="SUPFAM" id="SSF81383">
    <property type="entry name" value="F-box domain"/>
    <property type="match status" value="1"/>
</dbReference>
<proteinExistence type="predicted"/>
<dbReference type="EMBL" id="JAIXMP010000020">
    <property type="protein sequence ID" value="KAI9257322.1"/>
    <property type="molecule type" value="Genomic_DNA"/>
</dbReference>
<feature type="transmembrane region" description="Helical" evidence="1">
    <location>
        <begin position="21"/>
        <end position="46"/>
    </location>
</feature>
<dbReference type="Gene3D" id="1.20.1280.50">
    <property type="match status" value="1"/>
</dbReference>
<reference evidence="3" key="1">
    <citation type="journal article" date="2022" name="IScience">
        <title>Evolution of zygomycete secretomes and the origins of terrestrial fungal ecologies.</title>
        <authorList>
            <person name="Chang Y."/>
            <person name="Wang Y."/>
            <person name="Mondo S."/>
            <person name="Ahrendt S."/>
            <person name="Andreopoulos W."/>
            <person name="Barry K."/>
            <person name="Beard J."/>
            <person name="Benny G.L."/>
            <person name="Blankenship S."/>
            <person name="Bonito G."/>
            <person name="Cuomo C."/>
            <person name="Desiro A."/>
            <person name="Gervers K.A."/>
            <person name="Hundley H."/>
            <person name="Kuo A."/>
            <person name="LaButti K."/>
            <person name="Lang B.F."/>
            <person name="Lipzen A."/>
            <person name="O'Donnell K."/>
            <person name="Pangilinan J."/>
            <person name="Reynolds N."/>
            <person name="Sandor L."/>
            <person name="Smith M.E."/>
            <person name="Tsang A."/>
            <person name="Grigoriev I.V."/>
            <person name="Stajich J.E."/>
            <person name="Spatafora J.W."/>
        </authorList>
    </citation>
    <scope>NUCLEOTIDE SEQUENCE</scope>
    <source>
        <strain evidence="3">RSA 2281</strain>
    </source>
</reference>
<keyword evidence="1" id="KW-0472">Membrane</keyword>
<keyword evidence="4" id="KW-1185">Reference proteome</keyword>
<evidence type="ECO:0000313" key="4">
    <source>
        <dbReference type="Proteomes" id="UP001209540"/>
    </source>
</evidence>
<dbReference type="SUPFAM" id="SSF52047">
    <property type="entry name" value="RNI-like"/>
    <property type="match status" value="1"/>
</dbReference>
<comment type="caution">
    <text evidence="3">The sequence shown here is derived from an EMBL/GenBank/DDBJ whole genome shotgun (WGS) entry which is preliminary data.</text>
</comment>
<evidence type="ECO:0000256" key="1">
    <source>
        <dbReference type="SAM" id="Phobius"/>
    </source>
</evidence>
<dbReference type="PANTHER" id="PTHR13318">
    <property type="entry name" value="PARTNER OF PAIRED, ISOFORM B-RELATED"/>
    <property type="match status" value="1"/>
</dbReference>
<feature type="domain" description="F-box" evidence="2">
    <location>
        <begin position="73"/>
        <end position="115"/>
    </location>
</feature>